<proteinExistence type="predicted"/>
<organism evidence="9 10">
    <name type="scientific">SAR86 cluster bacterium</name>
    <dbReference type="NCBI Taxonomy" id="2030880"/>
    <lineage>
        <taxon>Bacteria</taxon>
        <taxon>Pseudomonadati</taxon>
        <taxon>Pseudomonadota</taxon>
        <taxon>Gammaproteobacteria</taxon>
        <taxon>SAR86 cluster</taxon>
    </lineage>
</organism>
<comment type="cofactor">
    <cofactor evidence="7">
        <name>Zn(2+)</name>
        <dbReference type="ChEBI" id="CHEBI:29105"/>
    </cofactor>
</comment>
<dbReference type="EMBL" id="SHBE01000008">
    <property type="protein sequence ID" value="RZO25938.1"/>
    <property type="molecule type" value="Genomic_DNA"/>
</dbReference>
<feature type="transmembrane region" description="Helical" evidence="8">
    <location>
        <begin position="59"/>
        <end position="77"/>
    </location>
</feature>
<comment type="subcellular location">
    <subcellularLocation>
        <location evidence="1">Membrane</location>
        <topology evidence="1">Multi-pass membrane protein</topology>
    </subcellularLocation>
</comment>
<feature type="transmembrane region" description="Helical" evidence="8">
    <location>
        <begin position="254"/>
        <end position="271"/>
    </location>
</feature>
<reference evidence="9 10" key="1">
    <citation type="submission" date="2019-02" db="EMBL/GenBank/DDBJ databases">
        <title>Prokaryotic population dynamics and viral predation in marine succession experiment using metagenomics: the confinement effect.</title>
        <authorList>
            <person name="Haro-Moreno J.M."/>
            <person name="Rodriguez-Valera F."/>
            <person name="Lopez-Perez M."/>
        </authorList>
    </citation>
    <scope>NUCLEOTIDE SEQUENCE [LARGE SCALE GENOMIC DNA]</scope>
    <source>
        <strain evidence="9">MED-G159</strain>
    </source>
</reference>
<feature type="transmembrane region" description="Helical" evidence="8">
    <location>
        <begin position="121"/>
        <end position="141"/>
    </location>
</feature>
<feature type="binding site" evidence="7">
    <location>
        <position position="289"/>
    </location>
    <ligand>
        <name>Zn(2+)</name>
        <dbReference type="ChEBI" id="CHEBI:29105"/>
        <note>catalytic</note>
    </ligand>
</feature>
<feature type="transmembrane region" description="Helical" evidence="8">
    <location>
        <begin position="89"/>
        <end position="109"/>
    </location>
</feature>
<evidence type="ECO:0000256" key="7">
    <source>
        <dbReference type="PIRSR" id="PIRSR608901-2"/>
    </source>
</evidence>
<keyword evidence="5 8" id="KW-0472">Membrane</keyword>
<dbReference type="GO" id="GO:0016020">
    <property type="term" value="C:membrane"/>
    <property type="evidence" value="ECO:0007669"/>
    <property type="project" value="UniProtKB-SubCell"/>
</dbReference>
<dbReference type="Proteomes" id="UP000315825">
    <property type="component" value="Unassembled WGS sequence"/>
</dbReference>
<dbReference type="InterPro" id="IPR008901">
    <property type="entry name" value="ACER"/>
</dbReference>
<dbReference type="GO" id="GO:0006672">
    <property type="term" value="P:ceramide metabolic process"/>
    <property type="evidence" value="ECO:0007669"/>
    <property type="project" value="InterPro"/>
</dbReference>
<dbReference type="GO" id="GO:0046872">
    <property type="term" value="F:metal ion binding"/>
    <property type="evidence" value="ECO:0007669"/>
    <property type="project" value="UniProtKB-KW"/>
</dbReference>
<evidence type="ECO:0000313" key="9">
    <source>
        <dbReference type="EMBL" id="RZO25938.1"/>
    </source>
</evidence>
<feature type="transmembrane region" description="Helical" evidence="8">
    <location>
        <begin position="176"/>
        <end position="192"/>
    </location>
</feature>
<feature type="binding site" evidence="6">
    <location>
        <position position="46"/>
    </location>
    <ligand>
        <name>Ca(2+)</name>
        <dbReference type="ChEBI" id="CHEBI:29108"/>
    </ligand>
</feature>
<evidence type="ECO:0000256" key="8">
    <source>
        <dbReference type="SAM" id="Phobius"/>
    </source>
</evidence>
<feature type="transmembrane region" description="Helical" evidence="8">
    <location>
        <begin position="224"/>
        <end position="242"/>
    </location>
</feature>
<feature type="transmembrane region" description="Helical" evidence="8">
    <location>
        <begin position="199"/>
        <end position="218"/>
    </location>
</feature>
<keyword evidence="7" id="KW-0862">Zinc</keyword>
<evidence type="ECO:0000256" key="5">
    <source>
        <dbReference type="ARBA" id="ARBA00023136"/>
    </source>
</evidence>
<evidence type="ECO:0008006" key="11">
    <source>
        <dbReference type="Google" id="ProtNLM"/>
    </source>
</evidence>
<dbReference type="Pfam" id="PF05875">
    <property type="entry name" value="Ceramidase"/>
    <property type="match status" value="1"/>
</dbReference>
<accession>A0A520MXI6</accession>
<evidence type="ECO:0000256" key="4">
    <source>
        <dbReference type="ARBA" id="ARBA00022989"/>
    </source>
</evidence>
<keyword evidence="6" id="KW-0479">Metal-binding</keyword>
<sequence length="313" mass="35761">MNKKIFLLPLLATGLFFFAYILLAATTNFLSVEAGYAIGEVSRWCERISDGYFREPANALSNLGFITTGLVMFWILANEKKQKNSRFHGPTPTALLYASTALFLGPGSLLMHGTHTEWGQWADWLSMIMYISIPWLVNIFVIKNYKESSFVKIYLYIIGVYGLLSWLFGTGLGINFNFWALSIALWVITEVLQNYNSRIIRCFSGFVGIAVMSVFGIFPDQVISNFNEYWWVVLFWLPALILDEQSTVKKQYFPWYWAGVGFYIAAFAIWLQGYPGTALCNPDSIIQPHGIWHILSACATLSFFFFFRSTKKI</sequence>
<protein>
    <recommendedName>
        <fullName evidence="11">Alkaline phytoceramidase</fullName>
    </recommendedName>
</protein>
<keyword evidence="4 8" id="KW-1133">Transmembrane helix</keyword>
<name>A0A520MXI6_9GAMM</name>
<gene>
    <name evidence="9" type="ORF">EVA92_04275</name>
</gene>
<feature type="binding site" evidence="6">
    <location>
        <position position="55"/>
    </location>
    <ligand>
        <name>Ca(2+)</name>
        <dbReference type="ChEBI" id="CHEBI:29108"/>
    </ligand>
</feature>
<feature type="transmembrane region" description="Helical" evidence="8">
    <location>
        <begin position="291"/>
        <end position="307"/>
    </location>
</feature>
<keyword evidence="6" id="KW-0106">Calcium</keyword>
<feature type="transmembrane region" description="Helical" evidence="8">
    <location>
        <begin position="153"/>
        <end position="170"/>
    </location>
</feature>
<dbReference type="AlphaFoldDB" id="A0A520MXI6"/>
<evidence type="ECO:0000256" key="3">
    <source>
        <dbReference type="ARBA" id="ARBA00022801"/>
    </source>
</evidence>
<evidence type="ECO:0000256" key="1">
    <source>
        <dbReference type="ARBA" id="ARBA00004141"/>
    </source>
</evidence>
<feature type="binding site" evidence="6">
    <location>
        <position position="44"/>
    </location>
    <ligand>
        <name>Ca(2+)</name>
        <dbReference type="ChEBI" id="CHEBI:29108"/>
    </ligand>
</feature>
<evidence type="ECO:0000313" key="10">
    <source>
        <dbReference type="Proteomes" id="UP000315825"/>
    </source>
</evidence>
<keyword evidence="2 8" id="KW-0812">Transmembrane</keyword>
<evidence type="ECO:0000256" key="6">
    <source>
        <dbReference type="PIRSR" id="PIRSR608901-1"/>
    </source>
</evidence>
<keyword evidence="3" id="KW-0378">Hydrolase</keyword>
<comment type="caution">
    <text evidence="9">The sequence shown here is derived from an EMBL/GenBank/DDBJ whole genome shotgun (WGS) entry which is preliminary data.</text>
</comment>
<feature type="binding site" evidence="7">
    <location>
        <position position="293"/>
    </location>
    <ligand>
        <name>Zn(2+)</name>
        <dbReference type="ChEBI" id="CHEBI:29105"/>
        <note>catalytic</note>
    </ligand>
</feature>
<feature type="binding site" evidence="7">
    <location>
        <position position="112"/>
    </location>
    <ligand>
        <name>Zn(2+)</name>
        <dbReference type="ChEBI" id="CHEBI:29105"/>
        <note>catalytic</note>
    </ligand>
</feature>
<dbReference type="GO" id="GO:0016811">
    <property type="term" value="F:hydrolase activity, acting on carbon-nitrogen (but not peptide) bonds, in linear amides"/>
    <property type="evidence" value="ECO:0007669"/>
    <property type="project" value="InterPro"/>
</dbReference>
<evidence type="ECO:0000256" key="2">
    <source>
        <dbReference type="ARBA" id="ARBA00022692"/>
    </source>
</evidence>